<dbReference type="PRINTS" id="PR01415">
    <property type="entry name" value="ANKYRIN"/>
</dbReference>
<protein>
    <recommendedName>
        <fullName evidence="6">Ankyrin repeat protein</fullName>
    </recommendedName>
</protein>
<dbReference type="InterPro" id="IPR050745">
    <property type="entry name" value="Multifunctional_regulatory"/>
</dbReference>
<dbReference type="InterPro" id="IPR002110">
    <property type="entry name" value="Ankyrin_rpt"/>
</dbReference>
<name>A0AAV2PF47_9HYME</name>
<feature type="repeat" description="ANK" evidence="3">
    <location>
        <begin position="39"/>
        <end position="71"/>
    </location>
</feature>
<organism evidence="4 5">
    <name type="scientific">Lasius platythorax</name>
    <dbReference type="NCBI Taxonomy" id="488582"/>
    <lineage>
        <taxon>Eukaryota</taxon>
        <taxon>Metazoa</taxon>
        <taxon>Ecdysozoa</taxon>
        <taxon>Arthropoda</taxon>
        <taxon>Hexapoda</taxon>
        <taxon>Insecta</taxon>
        <taxon>Pterygota</taxon>
        <taxon>Neoptera</taxon>
        <taxon>Endopterygota</taxon>
        <taxon>Hymenoptera</taxon>
        <taxon>Apocrita</taxon>
        <taxon>Aculeata</taxon>
        <taxon>Formicoidea</taxon>
        <taxon>Formicidae</taxon>
        <taxon>Formicinae</taxon>
        <taxon>Lasius</taxon>
        <taxon>Lasius</taxon>
    </lineage>
</organism>
<sequence>MGDQDISYSLISAGRERKLERVRVLISSFGLSYSQAWSEGYVSLRDAVENKHTEISKLLLTNGSKVNSKNKKPSNTPLHFAVINGHIEIVNMLLCRGANIDAKNQYGRTPFYNAVESKNMEIIELLLNRGAYVNARDSNSITPLQLAIEQDSDEEIIKLLLSRGANVDATPLLKTVVKKLSNYF</sequence>
<dbReference type="EMBL" id="OZ034832">
    <property type="protein sequence ID" value="CAL1689715.1"/>
    <property type="molecule type" value="Genomic_DNA"/>
</dbReference>
<feature type="repeat" description="ANK" evidence="3">
    <location>
        <begin position="106"/>
        <end position="138"/>
    </location>
</feature>
<dbReference type="PANTHER" id="PTHR24189:SF50">
    <property type="entry name" value="ANKYRIN REPEAT AND SOCS BOX PROTEIN 2"/>
    <property type="match status" value="1"/>
</dbReference>
<evidence type="ECO:0000256" key="2">
    <source>
        <dbReference type="ARBA" id="ARBA00023043"/>
    </source>
</evidence>
<dbReference type="Pfam" id="PF12796">
    <property type="entry name" value="Ank_2"/>
    <property type="match status" value="1"/>
</dbReference>
<proteinExistence type="predicted"/>
<dbReference type="PROSITE" id="PS50297">
    <property type="entry name" value="ANK_REP_REGION"/>
    <property type="match status" value="4"/>
</dbReference>
<keyword evidence="5" id="KW-1185">Reference proteome</keyword>
<dbReference type="PANTHER" id="PTHR24189">
    <property type="entry name" value="MYOTROPHIN"/>
    <property type="match status" value="1"/>
</dbReference>
<evidence type="ECO:0000313" key="4">
    <source>
        <dbReference type="EMBL" id="CAL1689715.1"/>
    </source>
</evidence>
<dbReference type="PROSITE" id="PS50088">
    <property type="entry name" value="ANK_REPEAT"/>
    <property type="match status" value="4"/>
</dbReference>
<dbReference type="Gene3D" id="1.25.40.20">
    <property type="entry name" value="Ankyrin repeat-containing domain"/>
    <property type="match status" value="1"/>
</dbReference>
<dbReference type="SUPFAM" id="SSF48403">
    <property type="entry name" value="Ankyrin repeat"/>
    <property type="match status" value="1"/>
</dbReference>
<feature type="repeat" description="ANK" evidence="3">
    <location>
        <begin position="139"/>
        <end position="172"/>
    </location>
</feature>
<dbReference type="AlphaFoldDB" id="A0AAV2PF47"/>
<evidence type="ECO:0000313" key="5">
    <source>
        <dbReference type="Proteomes" id="UP001497644"/>
    </source>
</evidence>
<keyword evidence="2 3" id="KW-0040">ANK repeat</keyword>
<dbReference type="Proteomes" id="UP001497644">
    <property type="component" value="Chromosome 9"/>
</dbReference>
<evidence type="ECO:0008006" key="6">
    <source>
        <dbReference type="Google" id="ProtNLM"/>
    </source>
</evidence>
<keyword evidence="1" id="KW-0677">Repeat</keyword>
<evidence type="ECO:0000256" key="3">
    <source>
        <dbReference type="PROSITE-ProRule" id="PRU00023"/>
    </source>
</evidence>
<feature type="repeat" description="ANK" evidence="3">
    <location>
        <begin position="73"/>
        <end position="105"/>
    </location>
</feature>
<dbReference type="InterPro" id="IPR036770">
    <property type="entry name" value="Ankyrin_rpt-contain_sf"/>
</dbReference>
<dbReference type="SMART" id="SM00248">
    <property type="entry name" value="ANK"/>
    <property type="match status" value="4"/>
</dbReference>
<accession>A0AAV2PF47</accession>
<reference evidence="4" key="1">
    <citation type="submission" date="2024-04" db="EMBL/GenBank/DDBJ databases">
        <authorList>
            <consortium name="Molecular Ecology Group"/>
        </authorList>
    </citation>
    <scope>NUCLEOTIDE SEQUENCE</scope>
</reference>
<evidence type="ECO:0000256" key="1">
    <source>
        <dbReference type="ARBA" id="ARBA00022737"/>
    </source>
</evidence>
<gene>
    <name evidence="4" type="ORF">LPLAT_LOCUS14580</name>
</gene>